<feature type="coiled-coil region" evidence="1">
    <location>
        <begin position="485"/>
        <end position="512"/>
    </location>
</feature>
<protein>
    <recommendedName>
        <fullName evidence="5">Tetratricopeptide repeat protein</fullName>
    </recommendedName>
</protein>
<reference evidence="3 4" key="1">
    <citation type="submission" date="2021-04" db="EMBL/GenBank/DDBJ databases">
        <title>Magnetospirillum sulfuroxidans sp. nov., a facultative chemolithoautotrophic sulfur-oxidizing alphaproteobacterium isolated from freshwater sediment and proposals for Paramagetospirillum gen. nov., and Magnetospirillaceae fam. nov.</title>
        <authorList>
            <person name="Koziaeva V."/>
            <person name="Geelhoed J.S."/>
            <person name="Sorokin D.Y."/>
            <person name="Grouzdev D.S."/>
        </authorList>
    </citation>
    <scope>NUCLEOTIDE SEQUENCE [LARGE SCALE GENOMIC DNA]</scope>
    <source>
        <strain evidence="3 4">J10</strain>
    </source>
</reference>
<dbReference type="InterPro" id="IPR011990">
    <property type="entry name" value="TPR-like_helical_dom_sf"/>
</dbReference>
<proteinExistence type="predicted"/>
<evidence type="ECO:0000256" key="2">
    <source>
        <dbReference type="SAM" id="SignalP"/>
    </source>
</evidence>
<evidence type="ECO:0000313" key="4">
    <source>
        <dbReference type="Proteomes" id="UP000680714"/>
    </source>
</evidence>
<dbReference type="SMART" id="SM00028">
    <property type="entry name" value="TPR"/>
    <property type="match status" value="5"/>
</dbReference>
<organism evidence="3 4">
    <name type="scientific">Magnetospirillum sulfuroxidans</name>
    <dbReference type="NCBI Taxonomy" id="611300"/>
    <lineage>
        <taxon>Bacteria</taxon>
        <taxon>Pseudomonadati</taxon>
        <taxon>Pseudomonadota</taxon>
        <taxon>Alphaproteobacteria</taxon>
        <taxon>Rhodospirillales</taxon>
        <taxon>Rhodospirillaceae</taxon>
        <taxon>Magnetospirillum</taxon>
    </lineage>
</organism>
<feature type="chain" id="PRO_5045246011" description="Tetratricopeptide repeat protein" evidence="2">
    <location>
        <begin position="19"/>
        <end position="512"/>
    </location>
</feature>
<dbReference type="Gene3D" id="1.25.40.10">
    <property type="entry name" value="Tetratricopeptide repeat domain"/>
    <property type="match status" value="2"/>
</dbReference>
<feature type="signal peptide" evidence="2">
    <location>
        <begin position="1"/>
        <end position="18"/>
    </location>
</feature>
<feature type="coiled-coil region" evidence="1">
    <location>
        <begin position="105"/>
        <end position="132"/>
    </location>
</feature>
<accession>A0ABS5IFR0</accession>
<dbReference type="InterPro" id="IPR019734">
    <property type="entry name" value="TPR_rpt"/>
</dbReference>
<dbReference type="Proteomes" id="UP000680714">
    <property type="component" value="Unassembled WGS sequence"/>
</dbReference>
<dbReference type="SUPFAM" id="SSF48452">
    <property type="entry name" value="TPR-like"/>
    <property type="match status" value="1"/>
</dbReference>
<comment type="caution">
    <text evidence="3">The sequence shown here is derived from an EMBL/GenBank/DDBJ whole genome shotgun (WGS) entry which is preliminary data.</text>
</comment>
<gene>
    <name evidence="3" type="ORF">KEC16_14930</name>
</gene>
<dbReference type="RefSeq" id="WP_211550350.1">
    <property type="nucleotide sequence ID" value="NZ_JAGTUF010000016.1"/>
</dbReference>
<keyword evidence="4" id="KW-1185">Reference proteome</keyword>
<evidence type="ECO:0000313" key="3">
    <source>
        <dbReference type="EMBL" id="MBR9973017.1"/>
    </source>
</evidence>
<name>A0ABS5IFR0_9PROT</name>
<keyword evidence="1" id="KW-0175">Coiled coil</keyword>
<evidence type="ECO:0008006" key="5">
    <source>
        <dbReference type="Google" id="ProtNLM"/>
    </source>
</evidence>
<sequence length="512" mass="56102">MRVSLFVFLLLLPVAAAAAPGDSVETRLRLLEQRQESQKDDAKSEAMRVETRLLDRVGSLELTVNQQNSHVDQVLSQLNLTIAIGGIFIAAVALLGAWKAVSIAKAEARETLREMLGEVSKAKTEVEALLKEVRQGHGEVMSKAAELKAAGTAPENFTPDDKASIAAAAQQAAAKPASQRTEIDIWALAQQAILRGDSGQAADHLADADESKPWTWVLRARVKSSQGDWAGTRRDAETALRLARQQNDREQEGLALEVLEYAHSAHGDWPKAKAVCMEALQISRELAAAEPENSRKQSNLAVSLRRLGQFCLGRGEVEEARGHVTEAVTISRRFHDNNPASVDGQKQLARSDILLGTVCLEEGKWTEAKIALTEAISISQDLLADDPVNTELLYQLGQCWTRLGLVARMEDDWQQARACAVEYRVLAERLASLDPRNAQWQTTVAYARRDNAVCDDQFGHLAIAQAGYRAAIQRLQTLDGQGKLAADDQKLLEECQRKLAAVEKKMAEKGDV</sequence>
<evidence type="ECO:0000256" key="1">
    <source>
        <dbReference type="SAM" id="Coils"/>
    </source>
</evidence>
<dbReference type="EMBL" id="JAGTUF010000016">
    <property type="protein sequence ID" value="MBR9973017.1"/>
    <property type="molecule type" value="Genomic_DNA"/>
</dbReference>
<keyword evidence="2" id="KW-0732">Signal</keyword>